<organism evidence="1 2">
    <name type="scientific">Serendipita vermifera MAFF 305830</name>
    <dbReference type="NCBI Taxonomy" id="933852"/>
    <lineage>
        <taxon>Eukaryota</taxon>
        <taxon>Fungi</taxon>
        <taxon>Dikarya</taxon>
        <taxon>Basidiomycota</taxon>
        <taxon>Agaricomycotina</taxon>
        <taxon>Agaricomycetes</taxon>
        <taxon>Sebacinales</taxon>
        <taxon>Serendipitaceae</taxon>
        <taxon>Serendipita</taxon>
    </lineage>
</organism>
<sequence>MRSTSIYLAFSLSHPTFLSAFDLQERCMWADGFGVKHGVESYTQKVKIRATVLVQIRNNATS</sequence>
<name>A0A0C3AMM9_SERVB</name>
<dbReference type="HOGENOM" id="CLU_2905581_0_0_1"/>
<evidence type="ECO:0000313" key="2">
    <source>
        <dbReference type="Proteomes" id="UP000054097"/>
    </source>
</evidence>
<reference evidence="2" key="2">
    <citation type="submission" date="2015-01" db="EMBL/GenBank/DDBJ databases">
        <title>Evolutionary Origins and Diversification of the Mycorrhizal Mutualists.</title>
        <authorList>
            <consortium name="DOE Joint Genome Institute"/>
            <consortium name="Mycorrhizal Genomics Consortium"/>
            <person name="Kohler A."/>
            <person name="Kuo A."/>
            <person name="Nagy L.G."/>
            <person name="Floudas D."/>
            <person name="Copeland A."/>
            <person name="Barry K.W."/>
            <person name="Cichocki N."/>
            <person name="Veneault-Fourrey C."/>
            <person name="LaButti K."/>
            <person name="Lindquist E.A."/>
            <person name="Lipzen A."/>
            <person name="Lundell T."/>
            <person name="Morin E."/>
            <person name="Murat C."/>
            <person name="Riley R."/>
            <person name="Ohm R."/>
            <person name="Sun H."/>
            <person name="Tunlid A."/>
            <person name="Henrissat B."/>
            <person name="Grigoriev I.V."/>
            <person name="Hibbett D.S."/>
            <person name="Martin F."/>
        </authorList>
    </citation>
    <scope>NUCLEOTIDE SEQUENCE [LARGE SCALE GENOMIC DNA]</scope>
    <source>
        <strain evidence="2">MAFF 305830</strain>
    </source>
</reference>
<accession>A0A0C3AMM9</accession>
<dbReference type="AlphaFoldDB" id="A0A0C3AMM9"/>
<keyword evidence="2" id="KW-1185">Reference proteome</keyword>
<evidence type="ECO:0000313" key="1">
    <source>
        <dbReference type="EMBL" id="KIM20536.1"/>
    </source>
</evidence>
<dbReference type="EMBL" id="KN824425">
    <property type="protein sequence ID" value="KIM20536.1"/>
    <property type="molecule type" value="Genomic_DNA"/>
</dbReference>
<proteinExistence type="predicted"/>
<reference evidence="1 2" key="1">
    <citation type="submission" date="2014-04" db="EMBL/GenBank/DDBJ databases">
        <authorList>
            <consortium name="DOE Joint Genome Institute"/>
            <person name="Kuo A."/>
            <person name="Zuccaro A."/>
            <person name="Kohler A."/>
            <person name="Nagy L.G."/>
            <person name="Floudas D."/>
            <person name="Copeland A."/>
            <person name="Barry K.W."/>
            <person name="Cichocki N."/>
            <person name="Veneault-Fourrey C."/>
            <person name="LaButti K."/>
            <person name="Lindquist E.A."/>
            <person name="Lipzen A."/>
            <person name="Lundell T."/>
            <person name="Morin E."/>
            <person name="Murat C."/>
            <person name="Sun H."/>
            <person name="Tunlid A."/>
            <person name="Henrissat B."/>
            <person name="Grigoriev I.V."/>
            <person name="Hibbett D.S."/>
            <person name="Martin F."/>
            <person name="Nordberg H.P."/>
            <person name="Cantor M.N."/>
            <person name="Hua S.X."/>
        </authorList>
    </citation>
    <scope>NUCLEOTIDE SEQUENCE [LARGE SCALE GENOMIC DNA]</scope>
    <source>
        <strain evidence="1 2">MAFF 305830</strain>
    </source>
</reference>
<protein>
    <submittedName>
        <fullName evidence="1">Uncharacterized protein</fullName>
    </submittedName>
</protein>
<gene>
    <name evidence="1" type="ORF">M408DRAFT_333946</name>
</gene>
<dbReference type="Proteomes" id="UP000054097">
    <property type="component" value="Unassembled WGS sequence"/>
</dbReference>